<feature type="transmembrane region" description="Helical" evidence="1">
    <location>
        <begin position="44"/>
        <end position="64"/>
    </location>
</feature>
<protein>
    <submittedName>
        <fullName evidence="2">Uncharacterized protein</fullName>
    </submittedName>
</protein>
<gene>
    <name evidence="2" type="ORF">KSZ_35400</name>
</gene>
<keyword evidence="1" id="KW-0812">Transmembrane</keyword>
<proteinExistence type="predicted"/>
<keyword evidence="1" id="KW-0472">Membrane</keyword>
<dbReference type="EMBL" id="BNJJ01000009">
    <property type="protein sequence ID" value="GHO85534.1"/>
    <property type="molecule type" value="Genomic_DNA"/>
</dbReference>
<keyword evidence="3" id="KW-1185">Reference proteome</keyword>
<evidence type="ECO:0000256" key="1">
    <source>
        <dbReference type="SAM" id="Phobius"/>
    </source>
</evidence>
<sequence length="277" mass="31173">MAQPMQVLRHQEISPETIQHANAHQLGNVQVEYKVRMGKTQIKYIIVFAIVALVLGLTGVGMASDGGDSAIGSSIFLLIALVFSGMAIFYGLQPVLFRSWRVGICAYGLLYVRGSKVDAFRWDRITAFFIQVVNTYYYGVRTGTRHKYRVQYNDGRKAVFTDMFADAEEIGNAIDYELTRVQLPMAIAAFDAGQALTFGTLQVSRQGLAKSPQHWLPWQELKDVQVNRGIISIRKSGQMLNWSTVRVARMPNMHIFLALVERARQQQPPIPPVYPGY</sequence>
<evidence type="ECO:0000313" key="2">
    <source>
        <dbReference type="EMBL" id="GHO85534.1"/>
    </source>
</evidence>
<organism evidence="2 3">
    <name type="scientific">Dictyobacter formicarum</name>
    <dbReference type="NCBI Taxonomy" id="2778368"/>
    <lineage>
        <taxon>Bacteria</taxon>
        <taxon>Bacillati</taxon>
        <taxon>Chloroflexota</taxon>
        <taxon>Ktedonobacteria</taxon>
        <taxon>Ktedonobacterales</taxon>
        <taxon>Dictyobacteraceae</taxon>
        <taxon>Dictyobacter</taxon>
    </lineage>
</organism>
<dbReference type="Pfam" id="PF20226">
    <property type="entry name" value="DUF6585"/>
    <property type="match status" value="1"/>
</dbReference>
<comment type="caution">
    <text evidence="2">The sequence shown here is derived from an EMBL/GenBank/DDBJ whole genome shotgun (WGS) entry which is preliminary data.</text>
</comment>
<accession>A0ABQ3VIL4</accession>
<dbReference type="InterPro" id="IPR046492">
    <property type="entry name" value="DUF6585"/>
</dbReference>
<name>A0ABQ3VIL4_9CHLR</name>
<dbReference type="RefSeq" id="WP_201363180.1">
    <property type="nucleotide sequence ID" value="NZ_BNJJ01000009.1"/>
</dbReference>
<reference evidence="2 3" key="1">
    <citation type="journal article" date="2021" name="Int. J. Syst. Evol. Microbiol.">
        <title>Reticulibacter mediterranei gen. nov., sp. nov., within the new family Reticulibacteraceae fam. nov., and Ktedonospora formicarum gen. nov., sp. nov., Ktedonobacter robiniae sp. nov., Dictyobacter formicarum sp. nov. and Dictyobacter arantiisoli sp. nov., belonging to the class Ktedonobacteria.</title>
        <authorList>
            <person name="Yabe S."/>
            <person name="Zheng Y."/>
            <person name="Wang C.M."/>
            <person name="Sakai Y."/>
            <person name="Abe K."/>
            <person name="Yokota A."/>
            <person name="Donadio S."/>
            <person name="Cavaletti L."/>
            <person name="Monciardini P."/>
        </authorList>
    </citation>
    <scope>NUCLEOTIDE SEQUENCE [LARGE SCALE GENOMIC DNA]</scope>
    <source>
        <strain evidence="2 3">SOSP1-9</strain>
    </source>
</reference>
<keyword evidence="1" id="KW-1133">Transmembrane helix</keyword>
<feature type="transmembrane region" description="Helical" evidence="1">
    <location>
        <begin position="70"/>
        <end position="92"/>
    </location>
</feature>
<dbReference type="Proteomes" id="UP000635565">
    <property type="component" value="Unassembled WGS sequence"/>
</dbReference>
<evidence type="ECO:0000313" key="3">
    <source>
        <dbReference type="Proteomes" id="UP000635565"/>
    </source>
</evidence>